<dbReference type="InterPro" id="IPR036291">
    <property type="entry name" value="NAD(P)-bd_dom_sf"/>
</dbReference>
<evidence type="ECO:0000313" key="4">
    <source>
        <dbReference type="Proteomes" id="UP000440668"/>
    </source>
</evidence>
<dbReference type="PANTHER" id="PTHR42748">
    <property type="entry name" value="NITROGEN METABOLITE REPRESSION PROTEIN NMRA FAMILY MEMBER"/>
    <property type="match status" value="1"/>
</dbReference>
<dbReference type="AlphaFoldDB" id="A0A6N7ZDD1"/>
<dbReference type="SUPFAM" id="SSF51735">
    <property type="entry name" value="NAD(P)-binding Rossmann-fold domains"/>
    <property type="match status" value="1"/>
</dbReference>
<feature type="domain" description="NAD(P)-binding" evidence="2">
    <location>
        <begin position="7"/>
        <end position="170"/>
    </location>
</feature>
<reference evidence="3 4" key="1">
    <citation type="submission" date="2019-11" db="EMBL/GenBank/DDBJ databases">
        <title>Cellulosimicrobium composti sp. nov. isolated from a compost.</title>
        <authorList>
            <person name="Yang Y."/>
        </authorList>
    </citation>
    <scope>NUCLEOTIDE SEQUENCE [LARGE SCALE GENOMIC DNA]</scope>
    <source>
        <strain evidence="3 4">BIT-GX5</strain>
    </source>
</reference>
<dbReference type="InterPro" id="IPR016040">
    <property type="entry name" value="NAD(P)-bd_dom"/>
</dbReference>
<keyword evidence="1" id="KW-0521">NADP</keyword>
<protein>
    <submittedName>
        <fullName evidence="3">NAD(P)H-binding protein</fullName>
    </submittedName>
</protein>
<gene>
    <name evidence="3" type="ORF">GJV82_00445</name>
</gene>
<name>A0A6N7ZDD1_9MICO</name>
<evidence type="ECO:0000256" key="1">
    <source>
        <dbReference type="ARBA" id="ARBA00022857"/>
    </source>
</evidence>
<dbReference type="EMBL" id="WMKA01000001">
    <property type="protein sequence ID" value="MTG87435.1"/>
    <property type="molecule type" value="Genomic_DNA"/>
</dbReference>
<comment type="caution">
    <text evidence="3">The sequence shown here is derived from an EMBL/GenBank/DDBJ whole genome shotgun (WGS) entry which is preliminary data.</text>
</comment>
<organism evidence="3 4">
    <name type="scientific">Cellulosimicrobium composti</name>
    <dbReference type="NCBI Taxonomy" id="2672572"/>
    <lineage>
        <taxon>Bacteria</taxon>
        <taxon>Bacillati</taxon>
        <taxon>Actinomycetota</taxon>
        <taxon>Actinomycetes</taxon>
        <taxon>Micrococcales</taxon>
        <taxon>Promicromonosporaceae</taxon>
        <taxon>Cellulosimicrobium</taxon>
    </lineage>
</organism>
<dbReference type="Pfam" id="PF13460">
    <property type="entry name" value="NAD_binding_10"/>
    <property type="match status" value="1"/>
</dbReference>
<dbReference type="InterPro" id="IPR051164">
    <property type="entry name" value="NmrA-like_oxidored"/>
</dbReference>
<sequence>MRIVAAGGTGRIGRRVVAGLRADGHEAVPLARATGADLRTGAGVDAALAGADVVVDVSRPSTYVDEEVLRFFTTGTRTLLDAGARAGVRHHVVLSIVAVDRTDAGFFRAKRAQEELVRAAGVAWTVVRATQFFEFVGTIADHLTVDGAVRVPPVAFQPVAAADVAAVVAGTATGEPRREVVDLAGPERVRLDAFLRDVLASWRDARDVVTDPLARYFGARLVEDSLVPRGDALRGRTTWAAFAAQDA</sequence>
<accession>A0A6N7ZDD1</accession>
<dbReference type="Proteomes" id="UP000440668">
    <property type="component" value="Unassembled WGS sequence"/>
</dbReference>
<proteinExistence type="predicted"/>
<evidence type="ECO:0000313" key="3">
    <source>
        <dbReference type="EMBL" id="MTG87435.1"/>
    </source>
</evidence>
<dbReference type="Gene3D" id="3.40.50.720">
    <property type="entry name" value="NAD(P)-binding Rossmann-like Domain"/>
    <property type="match status" value="1"/>
</dbReference>
<evidence type="ECO:0000259" key="2">
    <source>
        <dbReference type="Pfam" id="PF13460"/>
    </source>
</evidence>
<dbReference type="RefSeq" id="WP_155097854.1">
    <property type="nucleotide sequence ID" value="NZ_WMKA01000001.1"/>
</dbReference>
<dbReference type="PANTHER" id="PTHR42748:SF3">
    <property type="entry name" value="BLL4366 PROTEIN"/>
    <property type="match status" value="1"/>
</dbReference>